<sequence length="68" mass="7116">MAALDQIDRLAHGDDAAGHIHAYVLILIAGICDGEGIVADAGFNCTRRRHARAGVGAAEPDHIVLCKL</sequence>
<dbReference type="EMBL" id="VSSQ01100989">
    <property type="protein sequence ID" value="MPN42926.1"/>
    <property type="molecule type" value="Genomic_DNA"/>
</dbReference>
<reference evidence="1" key="1">
    <citation type="submission" date="2019-08" db="EMBL/GenBank/DDBJ databases">
        <authorList>
            <person name="Kucharzyk K."/>
            <person name="Murdoch R.W."/>
            <person name="Higgins S."/>
            <person name="Loffler F."/>
        </authorList>
    </citation>
    <scope>NUCLEOTIDE SEQUENCE</scope>
</reference>
<evidence type="ECO:0000313" key="1">
    <source>
        <dbReference type="EMBL" id="MPN42926.1"/>
    </source>
</evidence>
<proteinExistence type="predicted"/>
<dbReference type="AlphaFoldDB" id="A0A645HWG5"/>
<name>A0A645HWG5_9ZZZZ</name>
<accession>A0A645HWG5</accession>
<comment type="caution">
    <text evidence="1">The sequence shown here is derived from an EMBL/GenBank/DDBJ whole genome shotgun (WGS) entry which is preliminary data.</text>
</comment>
<organism evidence="1">
    <name type="scientific">bioreactor metagenome</name>
    <dbReference type="NCBI Taxonomy" id="1076179"/>
    <lineage>
        <taxon>unclassified sequences</taxon>
        <taxon>metagenomes</taxon>
        <taxon>ecological metagenomes</taxon>
    </lineage>
</organism>
<gene>
    <name evidence="1" type="ORF">SDC9_190484</name>
</gene>
<protein>
    <submittedName>
        <fullName evidence="1">Uncharacterized protein</fullName>
    </submittedName>
</protein>